<dbReference type="Proteomes" id="UP000249619">
    <property type="component" value="Unassembled WGS sequence"/>
</dbReference>
<dbReference type="STRING" id="183478.A0A364MS75"/>
<protein>
    <submittedName>
        <fullName evidence="4">Transposon-encoded protein with TYA</fullName>
    </submittedName>
</protein>
<dbReference type="InterPro" id="IPR041588">
    <property type="entry name" value="Integrase_H2C2"/>
</dbReference>
<evidence type="ECO:0000256" key="1">
    <source>
        <dbReference type="ARBA" id="ARBA00022884"/>
    </source>
</evidence>
<dbReference type="AlphaFoldDB" id="A0A364MS75"/>
<dbReference type="InterPro" id="IPR050951">
    <property type="entry name" value="Retrovirus_Pol_polyprotein"/>
</dbReference>
<feature type="region of interest" description="Disordered" evidence="2">
    <location>
        <begin position="18"/>
        <end position="49"/>
    </location>
</feature>
<dbReference type="Gene3D" id="3.30.420.10">
    <property type="entry name" value="Ribonuclease H-like superfamily/Ribonuclease H"/>
    <property type="match status" value="1"/>
</dbReference>
<accession>A0A364MS75</accession>
<organism evidence="4 5">
    <name type="scientific">Stemphylium lycopersici</name>
    <name type="common">Tomato gray leaf spot disease fungus</name>
    <name type="synonym">Thyrospora lycopersici</name>
    <dbReference type="NCBI Taxonomy" id="183478"/>
    <lineage>
        <taxon>Eukaryota</taxon>
        <taxon>Fungi</taxon>
        <taxon>Dikarya</taxon>
        <taxon>Ascomycota</taxon>
        <taxon>Pezizomycotina</taxon>
        <taxon>Dothideomycetes</taxon>
        <taxon>Pleosporomycetidae</taxon>
        <taxon>Pleosporales</taxon>
        <taxon>Pleosporineae</taxon>
        <taxon>Pleosporaceae</taxon>
        <taxon>Stemphylium</taxon>
    </lineage>
</organism>
<sequence>MLSQFDFKITHRARSLNGAADALSRRSDLREEGHREPHNAVLKKMPDGSLKYNQPELARVAKVAEQVETLQQQWQQKAANWQFEPEENGSDELLQDEREYRDMVSKDRTYVPPHMRPDLIKELHESPEYGHAATEEMVRRLAKVFAIPRLRAQVQNILGDCLACHQNKPKRHKPYGLLQPLQPPERPWTSVTMDFIVKLPKSLELGSNRLCDTILVIVDRLTKATKFVPTEETITAEECAYEVTKALISEHGVPEEFITDRDKLFTSKYWDTFLAKLGVKKKLLISFHPETDGQTERTNQTLE</sequence>
<reference evidence="5" key="1">
    <citation type="submission" date="2018-05" db="EMBL/GenBank/DDBJ databases">
        <title>Draft genome sequence of Stemphylium lycopersici strain CIDEFI 213.</title>
        <authorList>
            <person name="Medina R."/>
            <person name="Franco M.E.E."/>
            <person name="Lucentini C.G."/>
            <person name="Saparrat M.C.N."/>
            <person name="Balatti P.A."/>
        </authorList>
    </citation>
    <scope>NUCLEOTIDE SEQUENCE [LARGE SCALE GENOMIC DNA]</scope>
    <source>
        <strain evidence="5">CIDEFI 213</strain>
    </source>
</reference>
<dbReference type="PANTHER" id="PTHR37984:SF5">
    <property type="entry name" value="PROTEIN NYNRIN-LIKE"/>
    <property type="match status" value="1"/>
</dbReference>
<feature type="domain" description="Integrase catalytic" evidence="3">
    <location>
        <begin position="183"/>
        <end position="303"/>
    </location>
</feature>
<feature type="compositionally biased region" description="Basic and acidic residues" evidence="2">
    <location>
        <begin position="23"/>
        <end position="38"/>
    </location>
</feature>
<gene>
    <name evidence="4" type="ORF">DDE83_009156</name>
</gene>
<evidence type="ECO:0000313" key="4">
    <source>
        <dbReference type="EMBL" id="RAR00039.1"/>
    </source>
</evidence>
<dbReference type="Pfam" id="PF17921">
    <property type="entry name" value="Integrase_H2C2"/>
    <property type="match status" value="1"/>
</dbReference>
<dbReference type="GO" id="GO:0015074">
    <property type="term" value="P:DNA integration"/>
    <property type="evidence" value="ECO:0007669"/>
    <property type="project" value="InterPro"/>
</dbReference>
<evidence type="ECO:0000313" key="5">
    <source>
        <dbReference type="Proteomes" id="UP000249619"/>
    </source>
</evidence>
<keyword evidence="1" id="KW-0694">RNA-binding</keyword>
<keyword evidence="5" id="KW-1185">Reference proteome</keyword>
<dbReference type="SUPFAM" id="SSF53098">
    <property type="entry name" value="Ribonuclease H-like"/>
    <property type="match status" value="1"/>
</dbReference>
<dbReference type="InterPro" id="IPR012337">
    <property type="entry name" value="RNaseH-like_sf"/>
</dbReference>
<evidence type="ECO:0000259" key="3">
    <source>
        <dbReference type="PROSITE" id="PS50994"/>
    </source>
</evidence>
<dbReference type="GO" id="GO:0003723">
    <property type="term" value="F:RNA binding"/>
    <property type="evidence" value="ECO:0007669"/>
    <property type="project" value="UniProtKB-KW"/>
</dbReference>
<comment type="caution">
    <text evidence="4">The sequence shown here is derived from an EMBL/GenBank/DDBJ whole genome shotgun (WGS) entry which is preliminary data.</text>
</comment>
<dbReference type="PANTHER" id="PTHR37984">
    <property type="entry name" value="PROTEIN CBG26694"/>
    <property type="match status" value="1"/>
</dbReference>
<dbReference type="InterPro" id="IPR036397">
    <property type="entry name" value="RNaseH_sf"/>
</dbReference>
<dbReference type="Gene3D" id="1.10.340.70">
    <property type="match status" value="1"/>
</dbReference>
<dbReference type="GO" id="GO:0005634">
    <property type="term" value="C:nucleus"/>
    <property type="evidence" value="ECO:0007669"/>
    <property type="project" value="UniProtKB-ARBA"/>
</dbReference>
<proteinExistence type="predicted"/>
<evidence type="ECO:0000256" key="2">
    <source>
        <dbReference type="SAM" id="MobiDB-lite"/>
    </source>
</evidence>
<dbReference type="InterPro" id="IPR001584">
    <property type="entry name" value="Integrase_cat-core"/>
</dbReference>
<dbReference type="EMBL" id="QGDH01000435">
    <property type="protein sequence ID" value="RAR00039.1"/>
    <property type="molecule type" value="Genomic_DNA"/>
</dbReference>
<name>A0A364MS75_STELY</name>
<dbReference type="PROSITE" id="PS50994">
    <property type="entry name" value="INTEGRASE"/>
    <property type="match status" value="1"/>
</dbReference>